<sequence length="167" mass="19769">MKIPIQYGENIIVAVIYDQTWSGYVTDKEYWYLDLTKLEQAYVDQGYELPTAGDYSERFDIVVVNEHSAADFLHNIREYRVSVAELRELLLKLKDDHLTQPDSITEYTPSLLVNFDEKRFISYFPEPASFEHYIPEGWIGKYESFMDQVPPQEQYWIVHGKDYFSSQ</sequence>
<name>A0ABU1J4A3_9BACL</name>
<evidence type="ECO:0000313" key="1">
    <source>
        <dbReference type="EMBL" id="MDR6246333.1"/>
    </source>
</evidence>
<comment type="caution">
    <text evidence="1">The sequence shown here is derived from an EMBL/GenBank/DDBJ whole genome shotgun (WGS) entry which is preliminary data.</text>
</comment>
<evidence type="ECO:0000313" key="2">
    <source>
        <dbReference type="Proteomes" id="UP001185028"/>
    </source>
</evidence>
<gene>
    <name evidence="1" type="ORF">JOC58_004264</name>
</gene>
<protein>
    <recommendedName>
        <fullName evidence="3">Group-specific protein</fullName>
    </recommendedName>
</protein>
<keyword evidence="2" id="KW-1185">Reference proteome</keyword>
<dbReference type="EMBL" id="JAVDQH010000026">
    <property type="protein sequence ID" value="MDR6246333.1"/>
    <property type="molecule type" value="Genomic_DNA"/>
</dbReference>
<evidence type="ECO:0008006" key="3">
    <source>
        <dbReference type="Google" id="ProtNLM"/>
    </source>
</evidence>
<accession>A0ABU1J4A3</accession>
<organism evidence="1 2">
    <name type="scientific">Paenibacillus hunanensis</name>
    <dbReference type="NCBI Taxonomy" id="539262"/>
    <lineage>
        <taxon>Bacteria</taxon>
        <taxon>Bacillati</taxon>
        <taxon>Bacillota</taxon>
        <taxon>Bacilli</taxon>
        <taxon>Bacillales</taxon>
        <taxon>Paenibacillaceae</taxon>
        <taxon>Paenibacillus</taxon>
    </lineage>
</organism>
<reference evidence="1 2" key="1">
    <citation type="submission" date="2023-07" db="EMBL/GenBank/DDBJ databases">
        <title>Genomic Encyclopedia of Type Strains, Phase IV (KMG-IV): sequencing the most valuable type-strain genomes for metagenomic binning, comparative biology and taxonomic classification.</title>
        <authorList>
            <person name="Goeker M."/>
        </authorList>
    </citation>
    <scope>NUCLEOTIDE SEQUENCE [LARGE SCALE GENOMIC DNA]</scope>
    <source>
        <strain evidence="1 2">DSM 22170</strain>
    </source>
</reference>
<dbReference type="RefSeq" id="WP_188778211.1">
    <property type="nucleotide sequence ID" value="NZ_BMMB01000015.1"/>
</dbReference>
<proteinExistence type="predicted"/>
<dbReference type="Proteomes" id="UP001185028">
    <property type="component" value="Unassembled WGS sequence"/>
</dbReference>